<evidence type="ECO:0008006" key="3">
    <source>
        <dbReference type="Google" id="ProtNLM"/>
    </source>
</evidence>
<comment type="caution">
    <text evidence="1">The sequence shown here is derived from an EMBL/GenBank/DDBJ whole genome shotgun (WGS) entry which is preliminary data.</text>
</comment>
<dbReference type="RefSeq" id="WP_343824478.1">
    <property type="nucleotide sequence ID" value="NZ_BAAACI010000001.1"/>
</dbReference>
<keyword evidence="2" id="KW-1185">Reference proteome</keyword>
<evidence type="ECO:0000313" key="2">
    <source>
        <dbReference type="Proteomes" id="UP001501047"/>
    </source>
</evidence>
<reference evidence="1 2" key="1">
    <citation type="journal article" date="2019" name="Int. J. Syst. Evol. Microbiol.">
        <title>The Global Catalogue of Microorganisms (GCM) 10K type strain sequencing project: providing services to taxonomists for standard genome sequencing and annotation.</title>
        <authorList>
            <consortium name="The Broad Institute Genomics Platform"/>
            <consortium name="The Broad Institute Genome Sequencing Center for Infectious Disease"/>
            <person name="Wu L."/>
            <person name="Ma J."/>
        </authorList>
    </citation>
    <scope>NUCLEOTIDE SEQUENCE [LARGE SCALE GENOMIC DNA]</scope>
    <source>
        <strain evidence="1 2">JCM 1417</strain>
    </source>
</reference>
<accession>A0ABN1KKZ6</accession>
<dbReference type="SUPFAM" id="SSF54197">
    <property type="entry name" value="HIT-like"/>
    <property type="match status" value="1"/>
</dbReference>
<gene>
    <name evidence="1" type="ORF">GCM10008908_11610</name>
</gene>
<name>A0ABN1KKZ6_CLOSU</name>
<organism evidence="1 2">
    <name type="scientific">Clostridium subterminale</name>
    <dbReference type="NCBI Taxonomy" id="1550"/>
    <lineage>
        <taxon>Bacteria</taxon>
        <taxon>Bacillati</taxon>
        <taxon>Bacillota</taxon>
        <taxon>Clostridia</taxon>
        <taxon>Eubacteriales</taxon>
        <taxon>Clostridiaceae</taxon>
        <taxon>Clostridium</taxon>
    </lineage>
</organism>
<sequence>MPLELGTYILKISSEIIKLHKEIIGAEKVYMCTICDGKRNHLHFQLFPRLKGEPRGYGNFVREEGIIMDYRETVELYKSKMKEFIL</sequence>
<dbReference type="EMBL" id="BAAACI010000001">
    <property type="protein sequence ID" value="GAA0769697.1"/>
    <property type="molecule type" value="Genomic_DNA"/>
</dbReference>
<dbReference type="Proteomes" id="UP001501047">
    <property type="component" value="Unassembled WGS sequence"/>
</dbReference>
<dbReference type="InterPro" id="IPR036265">
    <property type="entry name" value="HIT-like_sf"/>
</dbReference>
<proteinExistence type="predicted"/>
<protein>
    <recommendedName>
        <fullName evidence="3">HIT domain-containing protein</fullName>
    </recommendedName>
</protein>
<evidence type="ECO:0000313" key="1">
    <source>
        <dbReference type="EMBL" id="GAA0769697.1"/>
    </source>
</evidence>